<accession>X7Z2Y6</accession>
<comment type="caution">
    <text evidence="1">The sequence shown here is derived from an EMBL/GenBank/DDBJ whole genome shotgun (WGS) entry which is preliminary data.</text>
</comment>
<keyword evidence="1" id="KW-0670">Pyruvate</keyword>
<gene>
    <name evidence="1" type="ORF">I553_6916</name>
</gene>
<name>X7Z2Y6_MYCXE</name>
<evidence type="ECO:0000313" key="1">
    <source>
        <dbReference type="EMBL" id="EUA13797.1"/>
    </source>
</evidence>
<dbReference type="AlphaFoldDB" id="X7Z2Y6"/>
<keyword evidence="1" id="KW-0456">Lyase</keyword>
<dbReference type="PATRIC" id="fig|1299334.3.peg.8685"/>
<protein>
    <submittedName>
        <fullName evidence="1">Putative PYRUVATE FORMATE LYASE ACTIVATING PROTEIN PFLA domain protein</fullName>
    </submittedName>
</protein>
<organism evidence="1">
    <name type="scientific">Mycobacterium xenopi 4042</name>
    <dbReference type="NCBI Taxonomy" id="1299334"/>
    <lineage>
        <taxon>Bacteria</taxon>
        <taxon>Bacillati</taxon>
        <taxon>Actinomycetota</taxon>
        <taxon>Actinomycetes</taxon>
        <taxon>Mycobacteriales</taxon>
        <taxon>Mycobacteriaceae</taxon>
        <taxon>Mycobacterium</taxon>
    </lineage>
</organism>
<proteinExistence type="predicted"/>
<dbReference type="GO" id="GO:0016829">
    <property type="term" value="F:lyase activity"/>
    <property type="evidence" value="ECO:0007669"/>
    <property type="project" value="UniProtKB-KW"/>
</dbReference>
<reference evidence="1" key="1">
    <citation type="submission" date="2014-01" db="EMBL/GenBank/DDBJ databases">
        <authorList>
            <person name="Brown-Elliot B."/>
            <person name="Wallace R."/>
            <person name="Lenaerts A."/>
            <person name="Ordway D."/>
            <person name="DeGroote M.A."/>
            <person name="Parker T."/>
            <person name="Sizemore C."/>
            <person name="Tallon L.J."/>
            <person name="Sadzewicz L.K."/>
            <person name="Sengamalay N."/>
            <person name="Fraser C.M."/>
            <person name="Hine E."/>
            <person name="Shefchek K.A."/>
            <person name="Das S.P."/>
            <person name="Tettelin H."/>
        </authorList>
    </citation>
    <scope>NUCLEOTIDE SEQUENCE [LARGE SCALE GENOMIC DNA]</scope>
    <source>
        <strain evidence="1">4042</strain>
    </source>
</reference>
<dbReference type="EMBL" id="JAOB01000081">
    <property type="protein sequence ID" value="EUA13797.1"/>
    <property type="molecule type" value="Genomic_DNA"/>
</dbReference>
<sequence>MHDTEGGTTCCPGCGAAVVVRDWYAIRHYALADDGRCQACGYRLPGVYDGPAEGWGRRRLPIWTSLSQV</sequence>